<keyword evidence="2" id="KW-1185">Reference proteome</keyword>
<organism evidence="1 2">
    <name type="scientific">Phlebia brevispora</name>
    <dbReference type="NCBI Taxonomy" id="194682"/>
    <lineage>
        <taxon>Eukaryota</taxon>
        <taxon>Fungi</taxon>
        <taxon>Dikarya</taxon>
        <taxon>Basidiomycota</taxon>
        <taxon>Agaricomycotina</taxon>
        <taxon>Agaricomycetes</taxon>
        <taxon>Polyporales</taxon>
        <taxon>Meruliaceae</taxon>
        <taxon>Phlebia</taxon>
    </lineage>
</organism>
<comment type="caution">
    <text evidence="1">The sequence shown here is derived from an EMBL/GenBank/DDBJ whole genome shotgun (WGS) entry which is preliminary data.</text>
</comment>
<protein>
    <submittedName>
        <fullName evidence="1">Uncharacterized protein</fullName>
    </submittedName>
</protein>
<evidence type="ECO:0000313" key="1">
    <source>
        <dbReference type="EMBL" id="KAJ3552399.1"/>
    </source>
</evidence>
<gene>
    <name evidence="1" type="ORF">NM688_g4172</name>
</gene>
<accession>A0ACC1T3N6</accession>
<sequence>MRLPCPWYHHIFCPQHVRCSSPISVSPESERTEEQAGILHHFSALISRHIQFHPHPHLAFKSKLIRKVFDKDRITFEQFDQILFKLYRLERLHLEQISPGGDGRSPRDALEPRYAPKKLALTATDECDIIILLGMLETIGEFAFFRVEYCHESMGVWK</sequence>
<reference evidence="1" key="1">
    <citation type="submission" date="2022-07" db="EMBL/GenBank/DDBJ databases">
        <title>Genome Sequence of Phlebia brevispora.</title>
        <authorList>
            <person name="Buettner E."/>
        </authorList>
    </citation>
    <scope>NUCLEOTIDE SEQUENCE</scope>
    <source>
        <strain evidence="1">MPL23</strain>
    </source>
</reference>
<proteinExistence type="predicted"/>
<dbReference type="EMBL" id="JANHOG010000665">
    <property type="protein sequence ID" value="KAJ3552399.1"/>
    <property type="molecule type" value="Genomic_DNA"/>
</dbReference>
<evidence type="ECO:0000313" key="2">
    <source>
        <dbReference type="Proteomes" id="UP001148662"/>
    </source>
</evidence>
<dbReference type="Proteomes" id="UP001148662">
    <property type="component" value="Unassembled WGS sequence"/>
</dbReference>
<name>A0ACC1T3N6_9APHY</name>